<proteinExistence type="predicted"/>
<protein>
    <submittedName>
        <fullName evidence="2">Uncharacterized protein</fullName>
    </submittedName>
</protein>
<evidence type="ECO:0000313" key="2">
    <source>
        <dbReference type="EMBL" id="TLM88432.1"/>
    </source>
</evidence>
<reference evidence="2 3" key="1">
    <citation type="submission" date="2019-05" db="EMBL/GenBank/DDBJ databases">
        <title>Hymenobacter edaphi sp. nov., isolated from abandoned arsenic-contaminated farmland soil.</title>
        <authorList>
            <person name="Nie L."/>
        </authorList>
    </citation>
    <scope>NUCLEOTIDE SEQUENCE [LARGE SCALE GENOMIC DNA]</scope>
    <source>
        <strain evidence="2 3">1-3-3-8</strain>
    </source>
</reference>
<dbReference type="RefSeq" id="WP_138081929.1">
    <property type="nucleotide sequence ID" value="NZ_VAJM01000018.1"/>
</dbReference>
<evidence type="ECO:0000256" key="1">
    <source>
        <dbReference type="SAM" id="MobiDB-lite"/>
    </source>
</evidence>
<feature type="compositionally biased region" description="Low complexity" evidence="1">
    <location>
        <begin position="16"/>
        <end position="26"/>
    </location>
</feature>
<organism evidence="2 3">
    <name type="scientific">Hymenobacter jeollabukensis</name>
    <dbReference type="NCBI Taxonomy" id="2025313"/>
    <lineage>
        <taxon>Bacteria</taxon>
        <taxon>Pseudomonadati</taxon>
        <taxon>Bacteroidota</taxon>
        <taxon>Cytophagia</taxon>
        <taxon>Cytophagales</taxon>
        <taxon>Hymenobacteraceae</taxon>
        <taxon>Hymenobacter</taxon>
    </lineage>
</organism>
<accession>A0A5R8WHU4</accession>
<dbReference type="OrthoDB" id="886424at2"/>
<feature type="region of interest" description="Disordered" evidence="1">
    <location>
        <begin position="1"/>
        <end position="31"/>
    </location>
</feature>
<name>A0A5R8WHU4_9BACT</name>
<keyword evidence="3" id="KW-1185">Reference proteome</keyword>
<dbReference type="Proteomes" id="UP000305517">
    <property type="component" value="Unassembled WGS sequence"/>
</dbReference>
<evidence type="ECO:0000313" key="3">
    <source>
        <dbReference type="Proteomes" id="UP000305517"/>
    </source>
</evidence>
<sequence>MSLSLSSSALKRRQQQRQQPRQVLNLPANQPKLDMSQALTKTVIAQDSPNGGDTDHLLPVIEFLKAQGYTPAAGDEFQFNRDGLGTYGFTEPLDVELLRKHFEFPASITLSPGMLHDSRHFVRIGQGIPNQPARKFSFEA</sequence>
<gene>
    <name evidence="2" type="ORF">FDY95_24020</name>
</gene>
<dbReference type="EMBL" id="VAJM01000018">
    <property type="protein sequence ID" value="TLM88432.1"/>
    <property type="molecule type" value="Genomic_DNA"/>
</dbReference>
<dbReference type="AlphaFoldDB" id="A0A5R8WHU4"/>
<comment type="caution">
    <text evidence="2">The sequence shown here is derived from an EMBL/GenBank/DDBJ whole genome shotgun (WGS) entry which is preliminary data.</text>
</comment>